<dbReference type="InterPro" id="IPR029063">
    <property type="entry name" value="SAM-dependent_MTases_sf"/>
</dbReference>
<dbReference type="GO" id="GO:0009307">
    <property type="term" value="P:DNA restriction-modification system"/>
    <property type="evidence" value="ECO:0007669"/>
    <property type="project" value="UniProtKB-KW"/>
</dbReference>
<evidence type="ECO:0000256" key="6">
    <source>
        <dbReference type="RuleBase" id="RU000416"/>
    </source>
</evidence>
<protein>
    <recommendedName>
        <fullName evidence="7">Cytosine-specific methyltransferase</fullName>
        <ecNumber evidence="7">2.1.1.37</ecNumber>
    </recommendedName>
</protein>
<dbReference type="PRINTS" id="PR00105">
    <property type="entry name" value="C5METTRFRASE"/>
</dbReference>
<dbReference type="PROSITE" id="PS00094">
    <property type="entry name" value="C5_MTASE_1"/>
    <property type="match status" value="1"/>
</dbReference>
<evidence type="ECO:0000256" key="3">
    <source>
        <dbReference type="ARBA" id="ARBA00022691"/>
    </source>
</evidence>
<keyword evidence="4" id="KW-0680">Restriction system</keyword>
<name>A0AAW5ZY46_9BIFI</name>
<keyword evidence="3 5" id="KW-0949">S-adenosyl-L-methionine</keyword>
<dbReference type="GO" id="GO:0044027">
    <property type="term" value="P:negative regulation of gene expression via chromosomal CpG island methylation"/>
    <property type="evidence" value="ECO:0007669"/>
    <property type="project" value="TreeGrafter"/>
</dbReference>
<proteinExistence type="inferred from homology"/>
<comment type="caution">
    <text evidence="8">The sequence shown here is derived from an EMBL/GenBank/DDBJ whole genome shotgun (WGS) entry which is preliminary data.</text>
</comment>
<dbReference type="RefSeq" id="WP_271726059.1">
    <property type="nucleotide sequence ID" value="NZ_JAQKGX010000002.1"/>
</dbReference>
<dbReference type="PANTHER" id="PTHR10629:SF52">
    <property type="entry name" value="DNA (CYTOSINE-5)-METHYLTRANSFERASE 1"/>
    <property type="match status" value="1"/>
</dbReference>
<evidence type="ECO:0000256" key="2">
    <source>
        <dbReference type="ARBA" id="ARBA00022679"/>
    </source>
</evidence>
<organism evidence="8 9">
    <name type="scientific">Bifidobacterium catenulatum</name>
    <dbReference type="NCBI Taxonomy" id="1686"/>
    <lineage>
        <taxon>Bacteria</taxon>
        <taxon>Bacillati</taxon>
        <taxon>Actinomycetota</taxon>
        <taxon>Actinomycetes</taxon>
        <taxon>Bifidobacteriales</taxon>
        <taxon>Bifidobacteriaceae</taxon>
        <taxon>Bifidobacterium</taxon>
    </lineage>
</organism>
<evidence type="ECO:0000256" key="7">
    <source>
        <dbReference type="RuleBase" id="RU000417"/>
    </source>
</evidence>
<dbReference type="Gene3D" id="3.90.120.10">
    <property type="entry name" value="DNA Methylase, subunit A, domain 2"/>
    <property type="match status" value="1"/>
</dbReference>
<dbReference type="InterPro" id="IPR001525">
    <property type="entry name" value="C5_MeTfrase"/>
</dbReference>
<dbReference type="NCBIfam" id="TIGR00675">
    <property type="entry name" value="dcm"/>
    <property type="match status" value="1"/>
</dbReference>
<dbReference type="InterPro" id="IPR050390">
    <property type="entry name" value="C5-Methyltransferase"/>
</dbReference>
<keyword evidence="1 5" id="KW-0489">Methyltransferase</keyword>
<dbReference type="PANTHER" id="PTHR10629">
    <property type="entry name" value="CYTOSINE-SPECIFIC METHYLTRANSFERASE"/>
    <property type="match status" value="1"/>
</dbReference>
<dbReference type="GO" id="GO:0032259">
    <property type="term" value="P:methylation"/>
    <property type="evidence" value="ECO:0007669"/>
    <property type="project" value="UniProtKB-KW"/>
</dbReference>
<feature type="active site" evidence="5">
    <location>
        <position position="74"/>
    </location>
</feature>
<sequence>MRAVDIFSGCGGMSLGFEQVGVDVVAAFDNWKPAVEIYKANFKHPILQKDLCDEDSIQLIADKQPDIIIGGPPCQDYSIAGKRQIGERANLTIRFAEIATCVKPQWVVFENVYNIERFGTLPVMRNKLKAAGYGLSERVIDASLCGAPQARKRFILVGHMNDSDGFLDEILDSNLADHHMTVREYLGDKLHTQYYYMHPRSYARRAVFSIDEPAATIRGINRPIPSNYKRHPSDAAAIEDGVRALTTKERSYLQTFPDAFKLPGAKTNVELAIGNAVPPALAKYIAKCIEKYINNKEDSAGDENE</sequence>
<comment type="similarity">
    <text evidence="5 6">Belongs to the class I-like SAM-binding methyltransferase superfamily. C5-methyltransferase family.</text>
</comment>
<dbReference type="PROSITE" id="PS51679">
    <property type="entry name" value="SAM_MT_C5"/>
    <property type="match status" value="1"/>
</dbReference>
<dbReference type="Gene3D" id="3.40.50.150">
    <property type="entry name" value="Vaccinia Virus protein VP39"/>
    <property type="match status" value="1"/>
</dbReference>
<dbReference type="SUPFAM" id="SSF53335">
    <property type="entry name" value="S-adenosyl-L-methionine-dependent methyltransferases"/>
    <property type="match status" value="1"/>
</dbReference>
<evidence type="ECO:0000256" key="4">
    <source>
        <dbReference type="ARBA" id="ARBA00022747"/>
    </source>
</evidence>
<evidence type="ECO:0000256" key="1">
    <source>
        <dbReference type="ARBA" id="ARBA00022603"/>
    </source>
</evidence>
<evidence type="ECO:0000256" key="5">
    <source>
        <dbReference type="PROSITE-ProRule" id="PRU01016"/>
    </source>
</evidence>
<dbReference type="Pfam" id="PF00145">
    <property type="entry name" value="DNA_methylase"/>
    <property type="match status" value="1"/>
</dbReference>
<dbReference type="EC" id="2.1.1.37" evidence="7"/>
<dbReference type="CDD" id="cd00315">
    <property type="entry name" value="Cyt_C5_DNA_methylase"/>
    <property type="match status" value="1"/>
</dbReference>
<keyword evidence="2 5" id="KW-0808">Transferase</keyword>
<dbReference type="GO" id="GO:0003886">
    <property type="term" value="F:DNA (cytosine-5-)-methyltransferase activity"/>
    <property type="evidence" value="ECO:0007669"/>
    <property type="project" value="UniProtKB-EC"/>
</dbReference>
<dbReference type="InterPro" id="IPR018117">
    <property type="entry name" value="C5_DNA_meth_AS"/>
</dbReference>
<comment type="catalytic activity">
    <reaction evidence="7">
        <text>a 2'-deoxycytidine in DNA + S-adenosyl-L-methionine = a 5-methyl-2'-deoxycytidine in DNA + S-adenosyl-L-homocysteine + H(+)</text>
        <dbReference type="Rhea" id="RHEA:13681"/>
        <dbReference type="Rhea" id="RHEA-COMP:11369"/>
        <dbReference type="Rhea" id="RHEA-COMP:11370"/>
        <dbReference type="ChEBI" id="CHEBI:15378"/>
        <dbReference type="ChEBI" id="CHEBI:57856"/>
        <dbReference type="ChEBI" id="CHEBI:59789"/>
        <dbReference type="ChEBI" id="CHEBI:85452"/>
        <dbReference type="ChEBI" id="CHEBI:85454"/>
        <dbReference type="EC" id="2.1.1.37"/>
    </reaction>
</comment>
<evidence type="ECO:0000313" key="8">
    <source>
        <dbReference type="EMBL" id="MDB1161608.1"/>
    </source>
</evidence>
<dbReference type="Proteomes" id="UP001211105">
    <property type="component" value="Unassembled WGS sequence"/>
</dbReference>
<dbReference type="AlphaFoldDB" id="A0AAW5ZY46"/>
<accession>A0AAW5ZY46</accession>
<dbReference type="GO" id="GO:0003677">
    <property type="term" value="F:DNA binding"/>
    <property type="evidence" value="ECO:0007669"/>
    <property type="project" value="TreeGrafter"/>
</dbReference>
<dbReference type="EMBL" id="JAQKGX010000002">
    <property type="protein sequence ID" value="MDB1161608.1"/>
    <property type="molecule type" value="Genomic_DNA"/>
</dbReference>
<gene>
    <name evidence="8" type="ORF">PL707_04830</name>
</gene>
<evidence type="ECO:0000313" key="9">
    <source>
        <dbReference type="Proteomes" id="UP001211105"/>
    </source>
</evidence>
<reference evidence="8" key="1">
    <citation type="submission" date="2023-01" db="EMBL/GenBank/DDBJ databases">
        <title>Human gut microbiome strain richness.</title>
        <authorList>
            <person name="Chen-Liaw A."/>
        </authorList>
    </citation>
    <scope>NUCLEOTIDE SEQUENCE</scope>
    <source>
        <strain evidence="8">BSD2780120875st1_E5_BSD2780120875b_170604</strain>
    </source>
</reference>